<dbReference type="PANTHER" id="PTHR42912">
    <property type="entry name" value="METHYLTRANSFERASE"/>
    <property type="match status" value="1"/>
</dbReference>
<keyword evidence="2" id="KW-0489">Methyltransferase</keyword>
<dbReference type="EC" id="2.1.1.-" evidence="2"/>
<organism evidence="2 3">
    <name type="scientific">Marinibaculum pumilum</name>
    <dbReference type="NCBI Taxonomy" id="1766165"/>
    <lineage>
        <taxon>Bacteria</taxon>
        <taxon>Pseudomonadati</taxon>
        <taxon>Pseudomonadota</taxon>
        <taxon>Alphaproteobacteria</taxon>
        <taxon>Rhodospirillales</taxon>
        <taxon>Rhodospirillaceae</taxon>
        <taxon>Marinibaculum</taxon>
    </lineage>
</organism>
<gene>
    <name evidence="2" type="ORF">ACFOGJ_19415</name>
</gene>
<evidence type="ECO:0000313" key="3">
    <source>
        <dbReference type="Proteomes" id="UP001595528"/>
    </source>
</evidence>
<comment type="caution">
    <text evidence="2">The sequence shown here is derived from an EMBL/GenBank/DDBJ whole genome shotgun (WGS) entry which is preliminary data.</text>
</comment>
<dbReference type="Proteomes" id="UP001595528">
    <property type="component" value="Unassembled WGS sequence"/>
</dbReference>
<protein>
    <submittedName>
        <fullName evidence="2">Class I SAM-dependent methyltransferase</fullName>
        <ecNumber evidence="2">2.1.1.-</ecNumber>
    </submittedName>
</protein>
<evidence type="ECO:0000313" key="2">
    <source>
        <dbReference type="EMBL" id="MFC3229425.1"/>
    </source>
</evidence>
<keyword evidence="3" id="KW-1185">Reference proteome</keyword>
<proteinExistence type="predicted"/>
<dbReference type="SUPFAM" id="SSF53335">
    <property type="entry name" value="S-adenosyl-L-methionine-dependent methyltransferases"/>
    <property type="match status" value="1"/>
</dbReference>
<dbReference type="InterPro" id="IPR029063">
    <property type="entry name" value="SAM-dependent_MTases_sf"/>
</dbReference>
<dbReference type="InterPro" id="IPR050508">
    <property type="entry name" value="Methyltransf_Superfamily"/>
</dbReference>
<dbReference type="GO" id="GO:0008168">
    <property type="term" value="F:methyltransferase activity"/>
    <property type="evidence" value="ECO:0007669"/>
    <property type="project" value="UniProtKB-KW"/>
</dbReference>
<dbReference type="Gene3D" id="3.40.50.150">
    <property type="entry name" value="Vaccinia Virus protein VP39"/>
    <property type="match status" value="1"/>
</dbReference>
<dbReference type="RefSeq" id="WP_379903603.1">
    <property type="nucleotide sequence ID" value="NZ_JBHRTR010000031.1"/>
</dbReference>
<dbReference type="InterPro" id="IPR013216">
    <property type="entry name" value="Methyltransf_11"/>
</dbReference>
<dbReference type="EMBL" id="JBHRTR010000031">
    <property type="protein sequence ID" value="MFC3229425.1"/>
    <property type="molecule type" value="Genomic_DNA"/>
</dbReference>
<keyword evidence="2" id="KW-0808">Transferase</keyword>
<sequence length="258" mass="27973">MSEHRSHEATVGSQFGVQAKAYLNSAVHSQGPDLEALADLARTWPQARVLDMGCGGGHATYTMAPHAESVIAYDLSPEMLSVVAAAAKERGLSNVTTRQGRAERLPFDDASFDLVVSRLSAHHWQDAAAGVREAARVLAPGGTFCLIDIVSPGTPLADTFLQAIELLRDVSHVRDYSRAEWETMIAAAGLTTVVTRQNRMQIDFDSWVARMSTPPENVAGIRALHAAMPQEVAAWFELKADGSFVFDNMLFQAVKPAR</sequence>
<feature type="domain" description="Methyltransferase type 11" evidence="1">
    <location>
        <begin position="50"/>
        <end position="145"/>
    </location>
</feature>
<dbReference type="CDD" id="cd02440">
    <property type="entry name" value="AdoMet_MTases"/>
    <property type="match status" value="1"/>
</dbReference>
<dbReference type="Pfam" id="PF08241">
    <property type="entry name" value="Methyltransf_11"/>
    <property type="match status" value="1"/>
</dbReference>
<evidence type="ECO:0000259" key="1">
    <source>
        <dbReference type="Pfam" id="PF08241"/>
    </source>
</evidence>
<name>A0ABV7L4Z1_9PROT</name>
<dbReference type="PANTHER" id="PTHR42912:SF93">
    <property type="entry name" value="N6-ADENOSINE-METHYLTRANSFERASE TMT1A"/>
    <property type="match status" value="1"/>
</dbReference>
<reference evidence="3" key="1">
    <citation type="journal article" date="2019" name="Int. J. Syst. Evol. Microbiol.">
        <title>The Global Catalogue of Microorganisms (GCM) 10K type strain sequencing project: providing services to taxonomists for standard genome sequencing and annotation.</title>
        <authorList>
            <consortium name="The Broad Institute Genomics Platform"/>
            <consortium name="The Broad Institute Genome Sequencing Center for Infectious Disease"/>
            <person name="Wu L."/>
            <person name="Ma J."/>
        </authorList>
    </citation>
    <scope>NUCLEOTIDE SEQUENCE [LARGE SCALE GENOMIC DNA]</scope>
    <source>
        <strain evidence="3">KCTC 42964</strain>
    </source>
</reference>
<dbReference type="GO" id="GO:0032259">
    <property type="term" value="P:methylation"/>
    <property type="evidence" value="ECO:0007669"/>
    <property type="project" value="UniProtKB-KW"/>
</dbReference>
<accession>A0ABV7L4Z1</accession>